<feature type="transmembrane region" description="Helical" evidence="1">
    <location>
        <begin position="40"/>
        <end position="59"/>
    </location>
</feature>
<reference evidence="2" key="1">
    <citation type="submission" date="2020-11" db="EMBL/GenBank/DDBJ databases">
        <title>Nocardioides cynanchi sp. nov., isolated from soil of rhizosphere of Cynanchum wilfordii.</title>
        <authorList>
            <person name="Lee J.-S."/>
            <person name="Suh M.K."/>
            <person name="Kim J.-S."/>
        </authorList>
    </citation>
    <scope>NUCLEOTIDE SEQUENCE</scope>
    <source>
        <strain evidence="2">KCTC 19276</strain>
    </source>
</reference>
<keyword evidence="1" id="KW-1133">Transmembrane helix</keyword>
<organism evidence="2 3">
    <name type="scientific">Nocardioides agariphilus</name>
    <dbReference type="NCBI Taxonomy" id="433664"/>
    <lineage>
        <taxon>Bacteria</taxon>
        <taxon>Bacillati</taxon>
        <taxon>Actinomycetota</taxon>
        <taxon>Actinomycetes</taxon>
        <taxon>Propionibacteriales</taxon>
        <taxon>Nocardioidaceae</taxon>
        <taxon>Nocardioides</taxon>
    </lineage>
</organism>
<dbReference type="Proteomes" id="UP000660668">
    <property type="component" value="Unassembled WGS sequence"/>
</dbReference>
<keyword evidence="1" id="KW-0472">Membrane</keyword>
<evidence type="ECO:0008006" key="4">
    <source>
        <dbReference type="Google" id="ProtNLM"/>
    </source>
</evidence>
<feature type="transmembrane region" description="Helical" evidence="1">
    <location>
        <begin position="117"/>
        <end position="138"/>
    </location>
</feature>
<accession>A0A930VLB8</accession>
<evidence type="ECO:0000313" key="2">
    <source>
        <dbReference type="EMBL" id="MBF4769624.1"/>
    </source>
</evidence>
<feature type="transmembrane region" description="Helical" evidence="1">
    <location>
        <begin position="12"/>
        <end position="33"/>
    </location>
</feature>
<protein>
    <recommendedName>
        <fullName evidence="4">DUF2231 domain-containing protein</fullName>
    </recommendedName>
</protein>
<comment type="caution">
    <text evidence="2">The sequence shown here is derived from an EMBL/GenBank/DDBJ whole genome shotgun (WGS) entry which is preliminary data.</text>
</comment>
<feature type="transmembrane region" description="Helical" evidence="1">
    <location>
        <begin position="91"/>
        <end position="110"/>
    </location>
</feature>
<keyword evidence="3" id="KW-1185">Reference proteome</keyword>
<keyword evidence="1" id="KW-0812">Transmembrane</keyword>
<dbReference type="AlphaFoldDB" id="A0A930VLB8"/>
<sequence>MNIAGLPAHVLIIHAAVVFGPLAALGALAYAGLPRHRDLLRWPVLVLTVIAVASIWAAYVTGVNFFGSDRFANASGQLRDNIRTHESYAKTLRWIVSAFGIVTVATTYAYHAKPGTARTVLTGLMAVSAVATLVWVVLTGDAGARSAWS</sequence>
<evidence type="ECO:0000313" key="3">
    <source>
        <dbReference type="Proteomes" id="UP000660668"/>
    </source>
</evidence>
<evidence type="ECO:0000256" key="1">
    <source>
        <dbReference type="SAM" id="Phobius"/>
    </source>
</evidence>
<dbReference type="EMBL" id="JADKPO010000028">
    <property type="protein sequence ID" value="MBF4769624.1"/>
    <property type="molecule type" value="Genomic_DNA"/>
</dbReference>
<proteinExistence type="predicted"/>
<gene>
    <name evidence="2" type="ORF">ISU10_17795</name>
</gene>
<dbReference type="RefSeq" id="WP_194697768.1">
    <property type="nucleotide sequence ID" value="NZ_JADKPO010000028.1"/>
</dbReference>
<name>A0A930VLB8_9ACTN</name>